<sequence length="371" mass="39296">MSILTFTPSSAIVPDRNVQPTWNFSQRGAAGAPGTGPSLDAPADMQAAGAPVTGAARPAGDLATDSVTPSLDTAADRAAVAAAAAAPRPAGAAAPASVNGCTPPSTDATLAPADALGALQPAATGAPAPAAAAPRSPNRYPRVMCQNSGGMLSRQQAYEVMELDIPGPILPVPVLTFSSSIGEIFRRTPYSRNPAVYTHSQDYANLSDSMVEHLDDEQGTVLVPHPSLVPINPPFNSVITSYQRYVPRSVIGAYAAALPRTARSGDDTSHRVFFIALILAAKYLNDQTLTNRGWSKLTRGMFATRDINRMERDFLALVGYDLVIEPTELAIFVEKEVEPFNPLLAGQIRAIQGYNVMINISTLERDFQPWT</sequence>
<dbReference type="InterPro" id="IPR013922">
    <property type="entry name" value="Cyclin_PHO80-like"/>
</dbReference>
<dbReference type="STRING" id="691883.A0A058Z6V2"/>
<gene>
    <name evidence="3" type="ORF">H696_03464</name>
</gene>
<protein>
    <recommendedName>
        <fullName evidence="2">Cyclin N-terminal domain-containing protein</fullName>
    </recommendedName>
</protein>
<evidence type="ECO:0000259" key="2">
    <source>
        <dbReference type="Pfam" id="PF00134"/>
    </source>
</evidence>
<evidence type="ECO:0000256" key="1">
    <source>
        <dbReference type="SAM" id="MobiDB-lite"/>
    </source>
</evidence>
<dbReference type="GO" id="GO:0019901">
    <property type="term" value="F:protein kinase binding"/>
    <property type="evidence" value="ECO:0007669"/>
    <property type="project" value="InterPro"/>
</dbReference>
<organism evidence="3">
    <name type="scientific">Fonticula alba</name>
    <name type="common">Slime mold</name>
    <dbReference type="NCBI Taxonomy" id="691883"/>
    <lineage>
        <taxon>Eukaryota</taxon>
        <taxon>Rotosphaerida</taxon>
        <taxon>Fonticulaceae</taxon>
        <taxon>Fonticula</taxon>
    </lineage>
</organism>
<dbReference type="CDD" id="cd20557">
    <property type="entry name" value="CYCLIN_ScPCL1-like"/>
    <property type="match status" value="1"/>
</dbReference>
<dbReference type="SUPFAM" id="SSF47954">
    <property type="entry name" value="Cyclin-like"/>
    <property type="match status" value="1"/>
</dbReference>
<dbReference type="Gene3D" id="1.10.472.10">
    <property type="entry name" value="Cyclin-like"/>
    <property type="match status" value="1"/>
</dbReference>
<dbReference type="OrthoDB" id="10250320at2759"/>
<dbReference type="PANTHER" id="PTHR15615:SF108">
    <property type="entry name" value="PROTEIN CNPPD1"/>
    <property type="match status" value="1"/>
</dbReference>
<dbReference type="GeneID" id="20528189"/>
<name>A0A058Z6V2_FONAL</name>
<dbReference type="InterPro" id="IPR036915">
    <property type="entry name" value="Cyclin-like_sf"/>
</dbReference>
<accession>A0A058Z6V2</accession>
<evidence type="ECO:0000313" key="3">
    <source>
        <dbReference type="EMBL" id="KCV69999.1"/>
    </source>
</evidence>
<dbReference type="RefSeq" id="XP_009495605.1">
    <property type="nucleotide sequence ID" value="XM_009497330.1"/>
</dbReference>
<dbReference type="PANTHER" id="PTHR15615">
    <property type="match status" value="1"/>
</dbReference>
<keyword evidence="4" id="KW-1185">Reference proteome</keyword>
<dbReference type="GO" id="GO:0005634">
    <property type="term" value="C:nucleus"/>
    <property type="evidence" value="ECO:0007669"/>
    <property type="project" value="TreeGrafter"/>
</dbReference>
<dbReference type="AlphaFoldDB" id="A0A058Z6V2"/>
<feature type="region of interest" description="Disordered" evidence="1">
    <location>
        <begin position="23"/>
        <end position="45"/>
    </location>
</feature>
<proteinExistence type="predicted"/>
<feature type="domain" description="Cyclin N-terminal" evidence="2">
    <location>
        <begin position="267"/>
        <end position="322"/>
    </location>
</feature>
<dbReference type="GO" id="GO:0016538">
    <property type="term" value="F:cyclin-dependent protein serine/threonine kinase regulator activity"/>
    <property type="evidence" value="ECO:0007669"/>
    <property type="project" value="TreeGrafter"/>
</dbReference>
<reference evidence="3" key="1">
    <citation type="submission" date="2013-04" db="EMBL/GenBank/DDBJ databases">
        <title>The Genome Sequence of Fonticula alba ATCC 38817.</title>
        <authorList>
            <consortium name="The Broad Institute Genomics Platform"/>
            <person name="Russ C."/>
            <person name="Cuomo C."/>
            <person name="Burger G."/>
            <person name="Gray M.W."/>
            <person name="Holland P.W.H."/>
            <person name="King N."/>
            <person name="Lang F.B.F."/>
            <person name="Roger A.J."/>
            <person name="Ruiz-Trillo I."/>
            <person name="Brown M."/>
            <person name="Walker B."/>
            <person name="Young S."/>
            <person name="Zeng Q."/>
            <person name="Gargeya S."/>
            <person name="Fitzgerald M."/>
            <person name="Haas B."/>
            <person name="Abouelleil A."/>
            <person name="Allen A.W."/>
            <person name="Alvarado L."/>
            <person name="Arachchi H.M."/>
            <person name="Berlin A.M."/>
            <person name="Chapman S.B."/>
            <person name="Gainer-Dewar J."/>
            <person name="Goldberg J."/>
            <person name="Griggs A."/>
            <person name="Gujja S."/>
            <person name="Hansen M."/>
            <person name="Howarth C."/>
            <person name="Imamovic A."/>
            <person name="Ireland A."/>
            <person name="Larimer J."/>
            <person name="McCowan C."/>
            <person name="Murphy C."/>
            <person name="Pearson M."/>
            <person name="Poon T.W."/>
            <person name="Priest M."/>
            <person name="Roberts A."/>
            <person name="Saif S."/>
            <person name="Shea T."/>
            <person name="Sisk P."/>
            <person name="Sykes S."/>
            <person name="Wortman J."/>
            <person name="Nusbaum C."/>
            <person name="Birren B."/>
        </authorList>
    </citation>
    <scope>NUCLEOTIDE SEQUENCE [LARGE SCALE GENOMIC DNA]</scope>
    <source>
        <strain evidence="3">ATCC 38817</strain>
    </source>
</reference>
<dbReference type="eggNOG" id="KOG1674">
    <property type="taxonomic scope" value="Eukaryota"/>
</dbReference>
<dbReference type="Pfam" id="PF00134">
    <property type="entry name" value="Cyclin_N"/>
    <property type="match status" value="1"/>
</dbReference>
<dbReference type="EMBL" id="KB932205">
    <property type="protein sequence ID" value="KCV69999.1"/>
    <property type="molecule type" value="Genomic_DNA"/>
</dbReference>
<dbReference type="Proteomes" id="UP000030693">
    <property type="component" value="Unassembled WGS sequence"/>
</dbReference>
<dbReference type="InterPro" id="IPR006671">
    <property type="entry name" value="Cyclin_N"/>
</dbReference>
<evidence type="ECO:0000313" key="4">
    <source>
        <dbReference type="Proteomes" id="UP000030693"/>
    </source>
</evidence>
<dbReference type="GO" id="GO:0000307">
    <property type="term" value="C:cyclin-dependent protein kinase holoenzyme complex"/>
    <property type="evidence" value="ECO:0007669"/>
    <property type="project" value="TreeGrafter"/>
</dbReference>